<keyword evidence="2" id="KW-1185">Reference proteome</keyword>
<dbReference type="STRING" id="394096.DB31_3903"/>
<comment type="caution">
    <text evidence="1">The sequence shown here is derived from an EMBL/GenBank/DDBJ whole genome shotgun (WGS) entry which is preliminary data.</text>
</comment>
<proteinExistence type="predicted"/>
<dbReference type="PROSITE" id="PS51257">
    <property type="entry name" value="PROKAR_LIPOPROTEIN"/>
    <property type="match status" value="1"/>
</dbReference>
<dbReference type="Proteomes" id="UP000028725">
    <property type="component" value="Unassembled WGS sequence"/>
</dbReference>
<sequence length="148" mass="15489">MRLLLLLSLVAWATGCGATVRGSPLSSRPPNDNVRGIFLSTGTSPRPYRTVGFTQVTGYGATVAGFHDVGEAGLDSTIRGTLSQVAARMGGDGVINIEFIDENPPTEVERIADLSNTVSSVASGRGEVKTRNRAVIVTGEVIQFLSAP</sequence>
<dbReference type="RefSeq" id="WP_044197109.1">
    <property type="nucleotide sequence ID" value="NZ_JMCB01000020.1"/>
</dbReference>
<evidence type="ECO:0000313" key="1">
    <source>
        <dbReference type="EMBL" id="KFE62789.1"/>
    </source>
</evidence>
<dbReference type="AlphaFoldDB" id="A0A085W526"/>
<organism evidence="1 2">
    <name type="scientific">Hyalangium minutum</name>
    <dbReference type="NCBI Taxonomy" id="394096"/>
    <lineage>
        <taxon>Bacteria</taxon>
        <taxon>Pseudomonadati</taxon>
        <taxon>Myxococcota</taxon>
        <taxon>Myxococcia</taxon>
        <taxon>Myxococcales</taxon>
        <taxon>Cystobacterineae</taxon>
        <taxon>Archangiaceae</taxon>
        <taxon>Hyalangium</taxon>
    </lineage>
</organism>
<protein>
    <recommendedName>
        <fullName evidence="3">Lipoprotein</fullName>
    </recommendedName>
</protein>
<name>A0A085W526_9BACT</name>
<evidence type="ECO:0008006" key="3">
    <source>
        <dbReference type="Google" id="ProtNLM"/>
    </source>
</evidence>
<dbReference type="EMBL" id="JMCB01000020">
    <property type="protein sequence ID" value="KFE62789.1"/>
    <property type="molecule type" value="Genomic_DNA"/>
</dbReference>
<accession>A0A085W526</accession>
<evidence type="ECO:0000313" key="2">
    <source>
        <dbReference type="Proteomes" id="UP000028725"/>
    </source>
</evidence>
<dbReference type="OrthoDB" id="5516878at2"/>
<gene>
    <name evidence="1" type="ORF">DB31_3903</name>
</gene>
<reference evidence="1 2" key="1">
    <citation type="submission" date="2014-04" db="EMBL/GenBank/DDBJ databases">
        <title>Genome assembly of Hyalangium minutum DSM 14724.</title>
        <authorList>
            <person name="Sharma G."/>
            <person name="Subramanian S."/>
        </authorList>
    </citation>
    <scope>NUCLEOTIDE SEQUENCE [LARGE SCALE GENOMIC DNA]</scope>
    <source>
        <strain evidence="1 2">DSM 14724</strain>
    </source>
</reference>